<dbReference type="GO" id="GO:0009898">
    <property type="term" value="C:cytoplasmic side of plasma membrane"/>
    <property type="evidence" value="ECO:0007669"/>
    <property type="project" value="TreeGrafter"/>
</dbReference>
<dbReference type="GO" id="GO:0003842">
    <property type="term" value="F:L-glutamate gamma-semialdehyde dehydrogenase activity"/>
    <property type="evidence" value="ECO:0007669"/>
    <property type="project" value="UniProtKB-UniRule"/>
</dbReference>
<evidence type="ECO:0000256" key="9">
    <source>
        <dbReference type="RuleBase" id="RU003345"/>
    </source>
</evidence>
<feature type="active site" evidence="8">
    <location>
        <position position="285"/>
    </location>
</feature>
<evidence type="ECO:0000256" key="1">
    <source>
        <dbReference type="ARBA" id="ARBA00004786"/>
    </source>
</evidence>
<organism evidence="11 12">
    <name type="scientific">Macrococcus brunensis</name>
    <dbReference type="NCBI Taxonomy" id="198483"/>
    <lineage>
        <taxon>Bacteria</taxon>
        <taxon>Bacillati</taxon>
        <taxon>Bacillota</taxon>
        <taxon>Bacilli</taxon>
        <taxon>Bacillales</taxon>
        <taxon>Staphylococcaceae</taxon>
        <taxon>Macrococcus</taxon>
    </lineage>
</organism>
<dbReference type="PROSITE" id="PS00687">
    <property type="entry name" value="ALDEHYDE_DEHYDR_GLU"/>
    <property type="match status" value="1"/>
</dbReference>
<keyword evidence="12" id="KW-1185">Reference proteome</keyword>
<dbReference type="AlphaFoldDB" id="A0A4R6BCA6"/>
<evidence type="ECO:0000256" key="3">
    <source>
        <dbReference type="ARBA" id="ARBA00023002"/>
    </source>
</evidence>
<evidence type="ECO:0000313" key="11">
    <source>
        <dbReference type="EMBL" id="TDL95466.1"/>
    </source>
</evidence>
<accession>A0A4R6BCA6</accession>
<dbReference type="RefSeq" id="WP_133432380.1">
    <property type="nucleotide sequence ID" value="NZ_CP092172.1"/>
</dbReference>
<dbReference type="InterPro" id="IPR016163">
    <property type="entry name" value="Ald_DH_C"/>
</dbReference>
<reference evidence="11 12" key="1">
    <citation type="submission" date="2019-01" db="EMBL/GenBank/DDBJ databases">
        <title>Draft genome sequences of the type strains of six Macrococcus species.</title>
        <authorList>
            <person name="Mazhar S."/>
            <person name="Altermann E."/>
            <person name="Hill C."/>
            <person name="Mcauliffe O."/>
        </authorList>
    </citation>
    <scope>NUCLEOTIDE SEQUENCE [LARGE SCALE GENOMIC DNA]</scope>
    <source>
        <strain evidence="11 12">CCM4811</strain>
    </source>
</reference>
<name>A0A4R6BCA6_9STAP</name>
<gene>
    <name evidence="11" type="primary">pruA</name>
    <name evidence="11" type="ORF">ERX27_08340</name>
</gene>
<dbReference type="PANTHER" id="PTHR42862:SF1">
    <property type="entry name" value="DELTA-1-PYRROLINE-5-CARBOXYLATE DEHYDROGENASE 2, ISOFORM A-RELATED"/>
    <property type="match status" value="1"/>
</dbReference>
<evidence type="ECO:0000256" key="5">
    <source>
        <dbReference type="ARBA" id="ARBA00048142"/>
    </source>
</evidence>
<evidence type="ECO:0000256" key="7">
    <source>
        <dbReference type="NCBIfam" id="TIGR01237"/>
    </source>
</evidence>
<evidence type="ECO:0000313" key="12">
    <source>
        <dbReference type="Proteomes" id="UP000295310"/>
    </source>
</evidence>
<evidence type="ECO:0000259" key="10">
    <source>
        <dbReference type="Pfam" id="PF00171"/>
    </source>
</evidence>
<dbReference type="FunFam" id="3.40.605.10:FF:000045">
    <property type="entry name" value="1-pyrroline-5-carboxylate dehydrogenase 1"/>
    <property type="match status" value="1"/>
</dbReference>
<evidence type="ECO:0000256" key="8">
    <source>
        <dbReference type="PROSITE-ProRule" id="PRU10007"/>
    </source>
</evidence>
<dbReference type="PROSITE" id="PS00070">
    <property type="entry name" value="ALDEHYDE_DEHYDR_CYS"/>
    <property type="match status" value="1"/>
</dbReference>
<comment type="caution">
    <text evidence="11">The sequence shown here is derived from an EMBL/GenBank/DDBJ whole genome shotgun (WGS) entry which is preliminary data.</text>
</comment>
<dbReference type="FunFam" id="3.40.309.10:FF:000005">
    <property type="entry name" value="1-pyrroline-5-carboxylate dehydrogenase 1"/>
    <property type="match status" value="1"/>
</dbReference>
<dbReference type="EMBL" id="SCWA01000014">
    <property type="protein sequence ID" value="TDL95466.1"/>
    <property type="molecule type" value="Genomic_DNA"/>
</dbReference>
<dbReference type="EC" id="1.2.1.88" evidence="2 7"/>
<dbReference type="GO" id="GO:0004657">
    <property type="term" value="F:proline dehydrogenase activity"/>
    <property type="evidence" value="ECO:0007669"/>
    <property type="project" value="UniProtKB-ARBA"/>
</dbReference>
<dbReference type="InterPro" id="IPR016160">
    <property type="entry name" value="Ald_DH_CS_CYS"/>
</dbReference>
<dbReference type="InterPro" id="IPR029510">
    <property type="entry name" value="Ald_DH_CS_GLU"/>
</dbReference>
<keyword evidence="4" id="KW-0520">NAD</keyword>
<evidence type="ECO:0000256" key="2">
    <source>
        <dbReference type="ARBA" id="ARBA00012884"/>
    </source>
</evidence>
<dbReference type="Pfam" id="PF00171">
    <property type="entry name" value="Aldedh"/>
    <property type="match status" value="1"/>
</dbReference>
<dbReference type="OrthoDB" id="9762913at2"/>
<dbReference type="PANTHER" id="PTHR42862">
    <property type="entry name" value="DELTA-1-PYRROLINE-5-CARBOXYLATE DEHYDROGENASE 1, ISOFORM A-RELATED"/>
    <property type="match status" value="1"/>
</dbReference>
<dbReference type="InterPro" id="IPR050485">
    <property type="entry name" value="Proline_metab_enzyme"/>
</dbReference>
<dbReference type="NCBIfam" id="TIGR01237">
    <property type="entry name" value="D1pyr5carbox2"/>
    <property type="match status" value="1"/>
</dbReference>
<dbReference type="Proteomes" id="UP000295310">
    <property type="component" value="Unassembled WGS sequence"/>
</dbReference>
<dbReference type="SUPFAM" id="SSF53720">
    <property type="entry name" value="ALDH-like"/>
    <property type="match status" value="1"/>
</dbReference>
<dbReference type="GO" id="GO:0010133">
    <property type="term" value="P:L-proline catabolic process to L-glutamate"/>
    <property type="evidence" value="ECO:0007669"/>
    <property type="project" value="TreeGrafter"/>
</dbReference>
<dbReference type="InterPro" id="IPR016162">
    <property type="entry name" value="Ald_DH_N"/>
</dbReference>
<dbReference type="NCBIfam" id="NF002852">
    <property type="entry name" value="PRK03137.1"/>
    <property type="match status" value="1"/>
</dbReference>
<dbReference type="InterPro" id="IPR015590">
    <property type="entry name" value="Aldehyde_DH_dom"/>
</dbReference>
<protein>
    <recommendedName>
        <fullName evidence="2 7">L-glutamate gamma-semialdehyde dehydrogenase</fullName>
        <ecNumber evidence="2 7">1.2.1.88</ecNumber>
    </recommendedName>
</protein>
<comment type="similarity">
    <text evidence="6">Belongs to the aldehyde dehydrogenase family. RocA subfamily.</text>
</comment>
<dbReference type="Gene3D" id="3.40.605.10">
    <property type="entry name" value="Aldehyde Dehydrogenase, Chain A, domain 1"/>
    <property type="match status" value="1"/>
</dbReference>
<comment type="pathway">
    <text evidence="1">Amino-acid degradation; L-proline degradation into L-glutamate; L-glutamate from L-proline: step 2/2.</text>
</comment>
<dbReference type="InterPro" id="IPR005932">
    <property type="entry name" value="RocA"/>
</dbReference>
<feature type="domain" description="Aldehyde dehydrogenase" evidence="10">
    <location>
        <begin position="49"/>
        <end position="501"/>
    </location>
</feature>
<proteinExistence type="inferred from homology"/>
<dbReference type="Gene3D" id="3.40.309.10">
    <property type="entry name" value="Aldehyde Dehydrogenase, Chain A, domain 2"/>
    <property type="match status" value="1"/>
</dbReference>
<dbReference type="CDD" id="cd07124">
    <property type="entry name" value="ALDH_PutA-P5CDH-RocA"/>
    <property type="match status" value="1"/>
</dbReference>
<evidence type="ECO:0000256" key="6">
    <source>
        <dbReference type="ARBA" id="ARBA00061617"/>
    </source>
</evidence>
<comment type="catalytic activity">
    <reaction evidence="5">
        <text>L-glutamate 5-semialdehyde + NAD(+) + H2O = L-glutamate + NADH + 2 H(+)</text>
        <dbReference type="Rhea" id="RHEA:30235"/>
        <dbReference type="ChEBI" id="CHEBI:15377"/>
        <dbReference type="ChEBI" id="CHEBI:15378"/>
        <dbReference type="ChEBI" id="CHEBI:29985"/>
        <dbReference type="ChEBI" id="CHEBI:57540"/>
        <dbReference type="ChEBI" id="CHEBI:57945"/>
        <dbReference type="ChEBI" id="CHEBI:58066"/>
        <dbReference type="EC" id="1.2.1.88"/>
    </reaction>
</comment>
<dbReference type="InterPro" id="IPR016161">
    <property type="entry name" value="Ald_DH/histidinol_DH"/>
</dbReference>
<keyword evidence="3 9" id="KW-0560">Oxidoreductase</keyword>
<evidence type="ECO:0000256" key="4">
    <source>
        <dbReference type="ARBA" id="ARBA00023027"/>
    </source>
</evidence>
<sequence>MIPYKHEPFTDFTVAENQEAMKKGLETVNNYLGQDYPLIIGGERIMTEDKVRSYNPSKKDETIGYISKATQEHAEKAMAVAKETFETWRKSSPEFRADVLFRAAAIIRRRKWEFSALLIKEAGKPWNEADADTAEAIDFLEFYGREMLRLKDGVKVESRPGEFNRYDYIPLGVGVVISPWNFPFAIMAGTTVAPLVTGNTVLLKPSSNTLVVAYKFMEVLEEAGMPKGVVNFIPGSSRDIGDFIVDHVDTRFISFTGSRDVGVHIYERAAKVHEGQLNLKRVIAEMGGKDTIVVDSEADLELAAESIVKSAFGFSGQKCSACSRAIIVEDVYDEVVAKVKEKTEKLTVGNTETNEHFMGPVIDESSLNKIKEYIEIGKQEGELLVGGTTDEEEGHFVHPTVFVGLNHDDRIMQEEIFGPVVGIAKAKDFTEAIKFANNTDYGLTGAVITNNREHLEEARRDFMVGNLYFNRGCTGAIVGYQPFGGFKMSGTDSKAGGPDYLVLHMQGRTSSEML</sequence>